<dbReference type="EMBL" id="GG663740">
    <property type="protein sequence ID" value="EEH56595.1"/>
    <property type="molecule type" value="Genomic_DNA"/>
</dbReference>
<protein>
    <submittedName>
        <fullName evidence="3">Predicted protein</fullName>
    </submittedName>
</protein>
<evidence type="ECO:0000313" key="4">
    <source>
        <dbReference type="Proteomes" id="UP000001876"/>
    </source>
</evidence>
<dbReference type="InterPro" id="IPR045853">
    <property type="entry name" value="Pep_chain_release_fac_I_sf"/>
</dbReference>
<dbReference type="Gene3D" id="3.30.70.1660">
    <property type="match status" value="1"/>
</dbReference>
<dbReference type="eggNOG" id="KOG2726">
    <property type="taxonomic scope" value="Eukaryota"/>
</dbReference>
<dbReference type="GO" id="GO:0005737">
    <property type="term" value="C:cytoplasm"/>
    <property type="evidence" value="ECO:0007669"/>
    <property type="project" value="UniProtKB-ARBA"/>
</dbReference>
<dbReference type="OrthoDB" id="2019491at2759"/>
<dbReference type="PANTHER" id="PTHR43116">
    <property type="entry name" value="PEPTIDE CHAIN RELEASE FACTOR 2"/>
    <property type="match status" value="1"/>
</dbReference>
<feature type="domain" description="Prokaryotic-type class I peptide chain release factors" evidence="2">
    <location>
        <begin position="161"/>
        <end position="177"/>
    </location>
</feature>
<dbReference type="PANTHER" id="PTHR43116:SF3">
    <property type="entry name" value="CLASS I PEPTIDE CHAIN RELEASE FACTOR"/>
    <property type="match status" value="1"/>
</dbReference>
<dbReference type="OMA" id="HRMVRNS"/>
<dbReference type="SUPFAM" id="SSF75620">
    <property type="entry name" value="Release factor"/>
    <property type="match status" value="1"/>
</dbReference>
<dbReference type="AlphaFoldDB" id="C1MUA7"/>
<dbReference type="Pfam" id="PF00472">
    <property type="entry name" value="RF-1"/>
    <property type="match status" value="1"/>
</dbReference>
<dbReference type="Pfam" id="PF03462">
    <property type="entry name" value="PCRF"/>
    <property type="match status" value="1"/>
</dbReference>
<dbReference type="PROSITE" id="PS00745">
    <property type="entry name" value="RF_PROK_I"/>
    <property type="match status" value="1"/>
</dbReference>
<dbReference type="GeneID" id="9684603"/>
<keyword evidence="4" id="KW-1185">Reference proteome</keyword>
<evidence type="ECO:0000259" key="2">
    <source>
        <dbReference type="PROSITE" id="PS00745"/>
    </source>
</evidence>
<accession>C1MUA7</accession>
<dbReference type="RefSeq" id="XP_003059463.1">
    <property type="nucleotide sequence ID" value="XM_003059417.1"/>
</dbReference>
<reference evidence="3 4" key="1">
    <citation type="journal article" date="2009" name="Science">
        <title>Green evolution and dynamic adaptations revealed by genomes of the marine picoeukaryotes Micromonas.</title>
        <authorList>
            <person name="Worden A.Z."/>
            <person name="Lee J.H."/>
            <person name="Mock T."/>
            <person name="Rouze P."/>
            <person name="Simmons M.P."/>
            <person name="Aerts A.L."/>
            <person name="Allen A.E."/>
            <person name="Cuvelier M.L."/>
            <person name="Derelle E."/>
            <person name="Everett M.V."/>
            <person name="Foulon E."/>
            <person name="Grimwood J."/>
            <person name="Gundlach H."/>
            <person name="Henrissat B."/>
            <person name="Napoli C."/>
            <person name="McDonald S.M."/>
            <person name="Parker M.S."/>
            <person name="Rombauts S."/>
            <person name="Salamov A."/>
            <person name="Von Dassow P."/>
            <person name="Badger J.H."/>
            <person name="Coutinho P.M."/>
            <person name="Demir E."/>
            <person name="Dubchak I."/>
            <person name="Gentemann C."/>
            <person name="Eikrem W."/>
            <person name="Gready J.E."/>
            <person name="John U."/>
            <person name="Lanier W."/>
            <person name="Lindquist E.A."/>
            <person name="Lucas S."/>
            <person name="Mayer K.F."/>
            <person name="Moreau H."/>
            <person name="Not F."/>
            <person name="Otillar R."/>
            <person name="Panaud O."/>
            <person name="Pangilinan J."/>
            <person name="Paulsen I."/>
            <person name="Piegu B."/>
            <person name="Poliakov A."/>
            <person name="Robbens S."/>
            <person name="Schmutz J."/>
            <person name="Toulza E."/>
            <person name="Wyss T."/>
            <person name="Zelensky A."/>
            <person name="Zhou K."/>
            <person name="Armbrust E.V."/>
            <person name="Bhattacharya D."/>
            <person name="Goodenough U.W."/>
            <person name="Van de Peer Y."/>
            <person name="Grigoriev I.V."/>
        </authorList>
    </citation>
    <scope>NUCLEOTIDE SEQUENCE [LARGE SCALE GENOMIC DNA]</scope>
    <source>
        <strain evidence="3 4">CCMP1545</strain>
    </source>
</reference>
<dbReference type="InterPro" id="IPR000352">
    <property type="entry name" value="Pep_chain_release_fac_I"/>
</dbReference>
<organism evidence="4">
    <name type="scientific">Micromonas pusilla (strain CCMP1545)</name>
    <name type="common">Picoplanktonic green alga</name>
    <dbReference type="NCBI Taxonomy" id="564608"/>
    <lineage>
        <taxon>Eukaryota</taxon>
        <taxon>Viridiplantae</taxon>
        <taxon>Chlorophyta</taxon>
        <taxon>Mamiellophyceae</taxon>
        <taxon>Mamiellales</taxon>
        <taxon>Mamiellaceae</taxon>
        <taxon>Micromonas</taxon>
    </lineage>
</organism>
<comment type="similarity">
    <text evidence="1">Belongs to the prokaryotic/mitochondrial release factor family.</text>
</comment>
<name>C1MUA7_MICPC</name>
<sequence length="289" mass="31783">MIADDPSSADVPELASEVSDAVNALEGALEAWEARRLLGGTYDALGATVFIYAGAGGTDAQDWSEMLERCYLQWADRRGFAVRVEARTPGDEAGLKSVTLEIEGRYAYGYLASEKGTHRLVRTSPFNKGAFSFIHATRQTSFAAVDVMPTLEDKIEVTTMRSGGAGGQNVNKVETAVRMKHLPTGIVVRCEEERSQAMNRAKAIARLKAKLAAVAEERRLADVAAVRGDVVKAEWGQQIRNYVFHPYKMVKDVRTGMETSDVEGVMNGKLDEFQNAWLRWRASEKDDAS</sequence>
<dbReference type="GO" id="GO:0003747">
    <property type="term" value="F:translation release factor activity"/>
    <property type="evidence" value="ECO:0007669"/>
    <property type="project" value="InterPro"/>
</dbReference>
<dbReference type="InterPro" id="IPR005139">
    <property type="entry name" value="PCRF"/>
</dbReference>
<dbReference type="KEGG" id="mpp:MICPUCDRAFT_45595"/>
<dbReference type="SMART" id="SM00937">
    <property type="entry name" value="PCRF"/>
    <property type="match status" value="1"/>
</dbReference>
<dbReference type="Proteomes" id="UP000001876">
    <property type="component" value="Unassembled WGS sequence"/>
</dbReference>
<gene>
    <name evidence="3" type="ORF">MICPUCDRAFT_45595</name>
</gene>
<evidence type="ECO:0000256" key="1">
    <source>
        <dbReference type="ARBA" id="ARBA00010835"/>
    </source>
</evidence>
<proteinExistence type="inferred from homology"/>
<dbReference type="Gene3D" id="3.30.160.20">
    <property type="match status" value="1"/>
</dbReference>
<evidence type="ECO:0000313" key="3">
    <source>
        <dbReference type="EMBL" id="EEH56595.1"/>
    </source>
</evidence>
<dbReference type="STRING" id="564608.C1MUA7"/>